<dbReference type="EMBL" id="AJ890364">
    <property type="protein sequence ID" value="CAI65817.1"/>
    <property type="molecule type" value="Genomic_DNA"/>
</dbReference>
<dbReference type="GeneID" id="3654724"/>
<evidence type="ECO:0000313" key="2">
    <source>
        <dbReference type="Proteomes" id="UP000000863"/>
    </source>
</evidence>
<dbReference type="KEGG" id="vg:3654724"/>
<protein>
    <submittedName>
        <fullName evidence="1">Uncharacterized protein</fullName>
    </submittedName>
</protein>
<reference evidence="1 2" key="1">
    <citation type="journal article" date="2005" name="Science">
        <title>Complete genome sequence and lytic phase transcription profile of a Coccolithovirus.</title>
        <authorList>
            <person name="Wilson W.H."/>
            <person name="Schroeder D.C."/>
            <person name="Allen M.J."/>
            <person name="Holden M.T.G."/>
            <person name="Parkhill J."/>
            <person name="Barrell B.G."/>
            <person name="Churcher C."/>
            <person name="Hamlin N."/>
            <person name="Mungall K."/>
            <person name="Norbertczak H."/>
            <person name="Quail M.A."/>
            <person name="Price C."/>
            <person name="Rabbinowitsch E."/>
            <person name="Walker D."/>
            <person name="Craigon M."/>
            <person name="Roy D."/>
            <person name="Ghazal P."/>
        </authorList>
    </citation>
    <scope>NUCLEOTIDE SEQUENCE [LARGE SCALE GENOMIC DNA]</scope>
    <source>
        <strain evidence="2">Isolate United Kingdom/English Channel/1999</strain>
    </source>
</reference>
<keyword evidence="2" id="KW-1185">Reference proteome</keyword>
<dbReference type="RefSeq" id="YP_294148.1">
    <property type="nucleotide sequence ID" value="NC_007346.1"/>
</dbReference>
<evidence type="ECO:0000313" key="1">
    <source>
        <dbReference type="EMBL" id="CAI65817.1"/>
    </source>
</evidence>
<gene>
    <name evidence="1" type="ORF">EhV390</name>
</gene>
<organismHost>
    <name type="scientific">Emiliania huxleyi</name>
    <name type="common">Coccolithophore</name>
    <name type="synonym">Pontosphaera huxleyi</name>
    <dbReference type="NCBI Taxonomy" id="2903"/>
</organismHost>
<proteinExistence type="predicted"/>
<name>Q4A289_EHV8U</name>
<dbReference type="Proteomes" id="UP000000863">
    <property type="component" value="Segment"/>
</dbReference>
<sequence length="407" mass="47139">MRTKSTKIIFRYSKMVAVKHYFTRTQLVADVITKFATKNTQILCGRKKYSMSGYNKMLKKFIEKHRRSHTLTPFECEQITISVAVTDNKEIYKNQYTKTINSDLDSTFFLPEIPKPLLDYIQKLIRAIHSKGISLSNELDCNIYVEDDDATYIKLLQNATMKDIERYRDGIYLKLYRHGCIGVRETDRIVSKNTNKQTSKLYRKFDKQSSMSKTTKSLLRAEGELYSKYFDLAINYMKHKTLKTLFYFNSVKIEGYVAIPTLMFHLHPTKITNKKLLDIVIAENLADSLIHLETSNHMKKAKYLLRMNSAMKAATMSCSVEKKTQVDTLTQFCLVFERMRKTGTDMTDFDGSYRNLALMILNQIDSSIGIPYNLQKISKGDGNMTKKELQHATMTVLTDGSRVSCRR</sequence>
<organism evidence="1 2">
    <name type="scientific">Emiliania huxleyi virus 86 (isolate United Kingdom/English Channel/1999)</name>
    <name type="common">EhV-86</name>
    <dbReference type="NCBI Taxonomy" id="654925"/>
    <lineage>
        <taxon>Viruses</taxon>
        <taxon>Varidnaviria</taxon>
        <taxon>Bamfordvirae</taxon>
        <taxon>Nucleocytoviricota</taxon>
        <taxon>Megaviricetes</taxon>
        <taxon>Algavirales</taxon>
        <taxon>Phycodnaviridae</taxon>
        <taxon>Coccolithovirus</taxon>
        <taxon>Coccolithovirus huxleyi</taxon>
        <taxon>Emiliania huxleyi virus 86</taxon>
    </lineage>
</organism>
<accession>Q4A289</accession>